<reference evidence="1" key="1">
    <citation type="submission" date="2022-10" db="EMBL/GenBank/DDBJ databases">
        <title>Novel sulphate-reducing endosymbionts in the free-living metamonad Anaeramoeba.</title>
        <authorList>
            <person name="Jerlstrom-Hultqvist J."/>
            <person name="Cepicka I."/>
            <person name="Gallot-Lavallee L."/>
            <person name="Salas-Leiva D."/>
            <person name="Curtis B.A."/>
            <person name="Zahonova K."/>
            <person name="Pipaliya S."/>
            <person name="Dacks J."/>
            <person name="Roger A.J."/>
        </authorList>
    </citation>
    <scope>NUCLEOTIDE SEQUENCE</scope>
    <source>
        <strain evidence="1">BMAN</strain>
    </source>
</reference>
<dbReference type="InterPro" id="IPR009091">
    <property type="entry name" value="RCC1/BLIP-II"/>
</dbReference>
<dbReference type="AlphaFoldDB" id="A0A9Q0LK53"/>
<dbReference type="Proteomes" id="UP001149090">
    <property type="component" value="Unassembled WGS sequence"/>
</dbReference>
<sequence length="123" mass="14316">MNDCLFFGSNENPKLFKNKPDSITKPIQFKFENENENENEKQIKQISSHIFAIIFLFENGKAIEYLNRNDSNQNPEKIQIEENIQKVTVGYQNEAILTIEGNVFAKGKYINPKNPKNLSIFHH</sequence>
<dbReference type="EMBL" id="JAPDFW010000079">
    <property type="protein sequence ID" value="KAJ5072878.1"/>
    <property type="molecule type" value="Genomic_DNA"/>
</dbReference>
<comment type="caution">
    <text evidence="1">The sequence shown here is derived from an EMBL/GenBank/DDBJ whole genome shotgun (WGS) entry which is preliminary data.</text>
</comment>
<accession>A0A9Q0LK53</accession>
<evidence type="ECO:0000313" key="1">
    <source>
        <dbReference type="EMBL" id="KAJ5072878.1"/>
    </source>
</evidence>
<gene>
    <name evidence="1" type="ORF">M0811_09324</name>
</gene>
<keyword evidence="2" id="KW-1185">Reference proteome</keyword>
<name>A0A9Q0LK53_ANAIG</name>
<proteinExistence type="predicted"/>
<protein>
    <submittedName>
        <fullName evidence="1">Uncharacterized protein</fullName>
    </submittedName>
</protein>
<dbReference type="SUPFAM" id="SSF50985">
    <property type="entry name" value="RCC1/BLIP-II"/>
    <property type="match status" value="1"/>
</dbReference>
<evidence type="ECO:0000313" key="2">
    <source>
        <dbReference type="Proteomes" id="UP001149090"/>
    </source>
</evidence>
<organism evidence="1 2">
    <name type="scientific">Anaeramoeba ignava</name>
    <name type="common">Anaerobic marine amoeba</name>
    <dbReference type="NCBI Taxonomy" id="1746090"/>
    <lineage>
        <taxon>Eukaryota</taxon>
        <taxon>Metamonada</taxon>
        <taxon>Anaeramoebidae</taxon>
        <taxon>Anaeramoeba</taxon>
    </lineage>
</organism>